<dbReference type="GO" id="GO:0005524">
    <property type="term" value="F:ATP binding"/>
    <property type="evidence" value="ECO:0007669"/>
    <property type="project" value="UniProtKB-KW"/>
</dbReference>
<feature type="site" description="Transition state stabilizer" evidence="9">
    <location>
        <position position="243"/>
    </location>
</feature>
<proteinExistence type="inferred from homology"/>
<evidence type="ECO:0000256" key="1">
    <source>
        <dbReference type="ARBA" id="ARBA00008748"/>
    </source>
</evidence>
<gene>
    <name evidence="9" type="primary">ackA</name>
    <name evidence="11" type="ORF">MARGE09_P3564</name>
</gene>
<dbReference type="InterPro" id="IPR023865">
    <property type="entry name" value="Aliphatic_acid_kinase_CS"/>
</dbReference>
<evidence type="ECO:0000256" key="8">
    <source>
        <dbReference type="ARBA" id="ARBA00022842"/>
    </source>
</evidence>
<comment type="function">
    <text evidence="9">Catalyzes the formation of acetyl phosphate from acetate and ATP. Can also catalyze the reverse reaction.</text>
</comment>
<comment type="catalytic activity">
    <reaction evidence="9">
        <text>acetate + ATP = acetyl phosphate + ADP</text>
        <dbReference type="Rhea" id="RHEA:11352"/>
        <dbReference type="ChEBI" id="CHEBI:22191"/>
        <dbReference type="ChEBI" id="CHEBI:30089"/>
        <dbReference type="ChEBI" id="CHEBI:30616"/>
        <dbReference type="ChEBI" id="CHEBI:456216"/>
        <dbReference type="EC" id="2.7.2.1"/>
    </reaction>
</comment>
<feature type="site" description="Transition state stabilizer" evidence="9">
    <location>
        <position position="183"/>
    </location>
</feature>
<keyword evidence="12" id="KW-1185">Reference proteome</keyword>
<feature type="binding site" evidence="9">
    <location>
        <begin position="210"/>
        <end position="214"/>
    </location>
    <ligand>
        <name>ATP</name>
        <dbReference type="ChEBI" id="CHEBI:30616"/>
    </ligand>
</feature>
<dbReference type="EC" id="2.7.2.1" evidence="9"/>
<feature type="binding site" evidence="9">
    <location>
        <position position="11"/>
    </location>
    <ligand>
        <name>Mg(2+)</name>
        <dbReference type="ChEBI" id="CHEBI:18420"/>
    </ligand>
</feature>
<keyword evidence="2 9" id="KW-0963">Cytoplasm</keyword>
<dbReference type="GO" id="GO:0008776">
    <property type="term" value="F:acetate kinase activity"/>
    <property type="evidence" value="ECO:0007669"/>
    <property type="project" value="UniProtKB-UniRule"/>
</dbReference>
<dbReference type="PANTHER" id="PTHR21060">
    <property type="entry name" value="ACETATE KINASE"/>
    <property type="match status" value="1"/>
</dbReference>
<feature type="binding site" evidence="9">
    <location>
        <begin position="329"/>
        <end position="333"/>
    </location>
    <ligand>
        <name>ATP</name>
        <dbReference type="ChEBI" id="CHEBI:30616"/>
    </ligand>
</feature>
<dbReference type="PRINTS" id="PR00471">
    <property type="entry name" value="ACETATEKNASE"/>
</dbReference>
<feature type="binding site" evidence="9">
    <location>
        <begin position="284"/>
        <end position="286"/>
    </location>
    <ligand>
        <name>ATP</name>
        <dbReference type="ChEBI" id="CHEBI:30616"/>
    </ligand>
</feature>
<comment type="cofactor">
    <cofactor evidence="9">
        <name>Mg(2+)</name>
        <dbReference type="ChEBI" id="CHEBI:18420"/>
    </cofactor>
    <cofactor evidence="9">
        <name>Mn(2+)</name>
        <dbReference type="ChEBI" id="CHEBI:29035"/>
    </cofactor>
    <text evidence="9">Mg(2+). Can also accept Mn(2+).</text>
</comment>
<dbReference type="PIRSF" id="PIRSF000722">
    <property type="entry name" value="Acetate_prop_kin"/>
    <property type="match status" value="1"/>
</dbReference>
<dbReference type="PROSITE" id="PS01076">
    <property type="entry name" value="ACETATE_KINASE_2"/>
    <property type="match status" value="1"/>
</dbReference>
<evidence type="ECO:0000256" key="5">
    <source>
        <dbReference type="ARBA" id="ARBA00022741"/>
    </source>
</evidence>
<dbReference type="RefSeq" id="WP_236984582.1">
    <property type="nucleotide sequence ID" value="NZ_AP023086.1"/>
</dbReference>
<dbReference type="Gene3D" id="3.30.420.40">
    <property type="match status" value="2"/>
</dbReference>
<evidence type="ECO:0000256" key="10">
    <source>
        <dbReference type="RuleBase" id="RU003835"/>
    </source>
</evidence>
<evidence type="ECO:0000313" key="11">
    <source>
        <dbReference type="EMBL" id="BCD99362.1"/>
    </source>
</evidence>
<comment type="pathway">
    <text evidence="9">Metabolic intermediate biosynthesis; acetyl-CoA biosynthesis; acetyl-CoA from acetate: step 1/2.</text>
</comment>
<dbReference type="GO" id="GO:0000287">
    <property type="term" value="F:magnesium ion binding"/>
    <property type="evidence" value="ECO:0007669"/>
    <property type="project" value="UniProtKB-UniRule"/>
</dbReference>
<dbReference type="SUPFAM" id="SSF53067">
    <property type="entry name" value="Actin-like ATPase domain"/>
    <property type="match status" value="2"/>
</dbReference>
<keyword evidence="7 9" id="KW-0067">ATP-binding</keyword>
<dbReference type="PANTHER" id="PTHR21060:SF21">
    <property type="entry name" value="ACETATE KINASE"/>
    <property type="match status" value="1"/>
</dbReference>
<evidence type="ECO:0000256" key="4">
    <source>
        <dbReference type="ARBA" id="ARBA00022723"/>
    </source>
</evidence>
<dbReference type="InterPro" id="IPR004372">
    <property type="entry name" value="Ac/propionate_kinase"/>
</dbReference>
<keyword evidence="4 9" id="KW-0479">Metal-binding</keyword>
<dbReference type="Pfam" id="PF00871">
    <property type="entry name" value="Acetate_kinase"/>
    <property type="match status" value="1"/>
</dbReference>
<feature type="binding site" evidence="9">
    <location>
        <position position="382"/>
    </location>
    <ligand>
        <name>Mg(2+)</name>
        <dbReference type="ChEBI" id="CHEBI:18420"/>
    </ligand>
</feature>
<comment type="subcellular location">
    <subcellularLocation>
        <location evidence="9">Cytoplasm</location>
    </subcellularLocation>
</comment>
<keyword evidence="8 9" id="KW-0460">Magnesium</keyword>
<dbReference type="PROSITE" id="PS01075">
    <property type="entry name" value="ACETATE_KINASE_1"/>
    <property type="match status" value="1"/>
</dbReference>
<keyword evidence="6 9" id="KW-0418">Kinase</keyword>
<dbReference type="AlphaFoldDB" id="A0AAN2BLS9"/>
<keyword evidence="3 9" id="KW-0808">Transferase</keyword>
<dbReference type="GO" id="GO:0005829">
    <property type="term" value="C:cytosol"/>
    <property type="evidence" value="ECO:0007669"/>
    <property type="project" value="TreeGrafter"/>
</dbReference>
<feature type="active site" description="Proton donor/acceptor" evidence="9">
    <location>
        <position position="152"/>
    </location>
</feature>
<evidence type="ECO:0000256" key="9">
    <source>
        <dbReference type="HAMAP-Rule" id="MF_00020"/>
    </source>
</evidence>
<comment type="similarity">
    <text evidence="1 9 10">Belongs to the acetokinase family.</text>
</comment>
<dbReference type="Proteomes" id="UP001320119">
    <property type="component" value="Chromosome"/>
</dbReference>
<reference evidence="11 12" key="1">
    <citation type="journal article" date="2022" name="IScience">
        <title>An ultrasensitive nanofiber-based assay for enzymatic hydrolysis and deep-sea microbial degradation of cellulose.</title>
        <authorList>
            <person name="Tsudome M."/>
            <person name="Tachioka M."/>
            <person name="Miyazaki M."/>
            <person name="Uchimura K."/>
            <person name="Tsuda M."/>
            <person name="Takaki Y."/>
            <person name="Deguchi S."/>
        </authorList>
    </citation>
    <scope>NUCLEOTIDE SEQUENCE [LARGE SCALE GENOMIC DNA]</scope>
    <source>
        <strain evidence="11 12">GE09</strain>
    </source>
</reference>
<evidence type="ECO:0000256" key="6">
    <source>
        <dbReference type="ARBA" id="ARBA00022777"/>
    </source>
</evidence>
<evidence type="ECO:0000256" key="3">
    <source>
        <dbReference type="ARBA" id="ARBA00022679"/>
    </source>
</evidence>
<feature type="binding site" evidence="9">
    <location>
        <position position="96"/>
    </location>
    <ligand>
        <name>substrate</name>
    </ligand>
</feature>
<organism evidence="11 12">
    <name type="scientific">Marinagarivorans cellulosilyticus</name>
    <dbReference type="NCBI Taxonomy" id="2721545"/>
    <lineage>
        <taxon>Bacteria</taxon>
        <taxon>Pseudomonadati</taxon>
        <taxon>Pseudomonadota</taxon>
        <taxon>Gammaproteobacteria</taxon>
        <taxon>Cellvibrionales</taxon>
        <taxon>Cellvibrionaceae</taxon>
        <taxon>Marinagarivorans</taxon>
    </lineage>
</organism>
<dbReference type="InterPro" id="IPR043129">
    <property type="entry name" value="ATPase_NBD"/>
</dbReference>
<accession>A0AAN2BLS9</accession>
<sequence length="398" mass="43334">MTTNDIVLSINSGSSSIKFSAFTGPSATECIAKGQVSSLDSKPQIELYFFNDARQYGPLKVNNCVLTSAIEQFCSALKLSLQTYNHSGHVSVVSHRVVHGGDIAQHRVIDDALLCELTSLVPLDPLHLPSNIAAIKIALDLFPHARHVACFDTVFHTTIPLTAKQYALPKLLFDQGIKRYGFHGLSYQYVCQQLKAHYNELNDRKLIVAHLGSGASLCAIKNGDSQYCTMGFSVLDGVTMGTRCGAIDPGVLLYLLRQDYSALDIEELLYRQSGLLGLSGLSNDMRNLFADDSAASQEAIAHFTLTVVREIGALTAMLNGCNTLVFTGGIGEHAPRIRARVCQQLSYLGLELDDQKNNQHCHDGVISGIHSKVEVWVISTNEEKVMAQIAQQLAANNA</sequence>
<dbReference type="GO" id="GO:0006083">
    <property type="term" value="P:acetate metabolic process"/>
    <property type="evidence" value="ECO:0007669"/>
    <property type="project" value="TreeGrafter"/>
</dbReference>
<dbReference type="KEGG" id="marq:MARGE09_P3564"/>
<dbReference type="HAMAP" id="MF_00020">
    <property type="entry name" value="Acetate_kinase"/>
    <property type="match status" value="1"/>
</dbReference>
<feature type="binding site" evidence="9">
    <location>
        <position position="18"/>
    </location>
    <ligand>
        <name>ATP</name>
        <dbReference type="ChEBI" id="CHEBI:30616"/>
    </ligand>
</feature>
<protein>
    <recommendedName>
        <fullName evidence="9">Acetate kinase</fullName>
        <ecNumber evidence="9">2.7.2.1</ecNumber>
    </recommendedName>
    <alternativeName>
        <fullName evidence="9">Acetokinase</fullName>
    </alternativeName>
</protein>
<evidence type="ECO:0000313" key="12">
    <source>
        <dbReference type="Proteomes" id="UP001320119"/>
    </source>
</evidence>
<dbReference type="GO" id="GO:0006085">
    <property type="term" value="P:acetyl-CoA biosynthetic process"/>
    <property type="evidence" value="ECO:0007669"/>
    <property type="project" value="UniProtKB-UniRule"/>
</dbReference>
<evidence type="ECO:0000256" key="7">
    <source>
        <dbReference type="ARBA" id="ARBA00022840"/>
    </source>
</evidence>
<dbReference type="EMBL" id="AP023086">
    <property type="protein sequence ID" value="BCD99362.1"/>
    <property type="molecule type" value="Genomic_DNA"/>
</dbReference>
<comment type="subunit">
    <text evidence="9">Homodimer.</text>
</comment>
<keyword evidence="5 9" id="KW-0547">Nucleotide-binding</keyword>
<evidence type="ECO:0000256" key="2">
    <source>
        <dbReference type="ARBA" id="ARBA00022490"/>
    </source>
</evidence>
<dbReference type="InterPro" id="IPR000890">
    <property type="entry name" value="Aliphatic_acid_kin_short-chain"/>
</dbReference>
<dbReference type="NCBIfam" id="TIGR00016">
    <property type="entry name" value="ackA"/>
    <property type="match status" value="1"/>
</dbReference>
<name>A0AAN2BLS9_9GAMM</name>